<sequence>MKASFFLLFQLTFYSSVHKISTTADIITTNHSVTNGETIVSSGGTFEMGFFSPSGYSKRYTGICTARIFKLARRLTFQHRRTKVIQLQGNALYTLILLESGYPQALVKRGTSILGRSGPWDALHWSGDHAPSSSQSSIYKIQFVFNKEEVFYSFYFISSLVLSRLVLTKQWLSAKPHQVSRLRIIHRDLKASYVLLDIETNPKISDFGLARIFSGNEMGANTSQWLGHTSFVKDLHG</sequence>
<dbReference type="GO" id="GO:0005524">
    <property type="term" value="F:ATP binding"/>
    <property type="evidence" value="ECO:0007669"/>
    <property type="project" value="UniProtKB-KW"/>
</dbReference>
<evidence type="ECO:0000256" key="9">
    <source>
        <dbReference type="SAM" id="SignalP"/>
    </source>
</evidence>
<evidence type="ECO:0000313" key="12">
    <source>
        <dbReference type="Proteomes" id="UP001371456"/>
    </source>
</evidence>
<name>A0AAN8TVR3_SOLBU</name>
<dbReference type="EMBL" id="JBANQN010000004">
    <property type="protein sequence ID" value="KAK6792632.1"/>
    <property type="molecule type" value="Genomic_DNA"/>
</dbReference>
<dbReference type="FunFam" id="1.10.510.10:FF:001023">
    <property type="entry name" value="Os07g0541700 protein"/>
    <property type="match status" value="1"/>
</dbReference>
<dbReference type="InterPro" id="IPR001245">
    <property type="entry name" value="Ser-Thr/Tyr_kinase_cat_dom"/>
</dbReference>
<dbReference type="PANTHER" id="PTHR27002">
    <property type="entry name" value="RECEPTOR-LIKE SERINE/THREONINE-PROTEIN KINASE SD1-8"/>
    <property type="match status" value="1"/>
</dbReference>
<dbReference type="PANTHER" id="PTHR27002:SF932">
    <property type="entry name" value="RECEPTOR-LIKE SERINE_THREONINE-PROTEIN KINASE"/>
    <property type="match status" value="1"/>
</dbReference>
<evidence type="ECO:0000256" key="1">
    <source>
        <dbReference type="ARBA" id="ARBA00012513"/>
    </source>
</evidence>
<evidence type="ECO:0000256" key="5">
    <source>
        <dbReference type="ARBA" id="ARBA00022777"/>
    </source>
</evidence>
<comment type="catalytic activity">
    <reaction evidence="8">
        <text>L-seryl-[protein] + ATP = O-phospho-L-seryl-[protein] + ADP + H(+)</text>
        <dbReference type="Rhea" id="RHEA:17989"/>
        <dbReference type="Rhea" id="RHEA-COMP:9863"/>
        <dbReference type="Rhea" id="RHEA-COMP:11604"/>
        <dbReference type="ChEBI" id="CHEBI:15378"/>
        <dbReference type="ChEBI" id="CHEBI:29999"/>
        <dbReference type="ChEBI" id="CHEBI:30616"/>
        <dbReference type="ChEBI" id="CHEBI:83421"/>
        <dbReference type="ChEBI" id="CHEBI:456216"/>
        <dbReference type="EC" id="2.7.11.1"/>
    </reaction>
</comment>
<evidence type="ECO:0000256" key="8">
    <source>
        <dbReference type="ARBA" id="ARBA00048679"/>
    </source>
</evidence>
<evidence type="ECO:0000256" key="7">
    <source>
        <dbReference type="ARBA" id="ARBA00047899"/>
    </source>
</evidence>
<feature type="chain" id="PRO_5042985991" description="non-specific serine/threonine protein kinase" evidence="9">
    <location>
        <begin position="20"/>
        <end position="237"/>
    </location>
</feature>
<dbReference type="InterPro" id="IPR011009">
    <property type="entry name" value="Kinase-like_dom_sf"/>
</dbReference>
<evidence type="ECO:0000256" key="4">
    <source>
        <dbReference type="ARBA" id="ARBA00022741"/>
    </source>
</evidence>
<keyword evidence="2" id="KW-0723">Serine/threonine-protein kinase</keyword>
<protein>
    <recommendedName>
        <fullName evidence="1">non-specific serine/threonine protein kinase</fullName>
        <ecNumber evidence="1">2.7.11.1</ecNumber>
    </recommendedName>
</protein>
<evidence type="ECO:0000256" key="2">
    <source>
        <dbReference type="ARBA" id="ARBA00022527"/>
    </source>
</evidence>
<dbReference type="EC" id="2.7.11.1" evidence="1"/>
<accession>A0AAN8TVR3</accession>
<reference evidence="11 12" key="1">
    <citation type="submission" date="2024-02" db="EMBL/GenBank/DDBJ databases">
        <title>de novo genome assembly of Solanum bulbocastanum strain 11H21.</title>
        <authorList>
            <person name="Hosaka A.J."/>
        </authorList>
    </citation>
    <scope>NUCLEOTIDE SEQUENCE [LARGE SCALE GENOMIC DNA]</scope>
    <source>
        <tissue evidence="11">Young leaves</tissue>
    </source>
</reference>
<dbReference type="AlphaFoldDB" id="A0AAN8TVR3"/>
<dbReference type="GO" id="GO:0005886">
    <property type="term" value="C:plasma membrane"/>
    <property type="evidence" value="ECO:0007669"/>
    <property type="project" value="TreeGrafter"/>
</dbReference>
<keyword evidence="3" id="KW-0808">Transferase</keyword>
<dbReference type="InterPro" id="IPR000719">
    <property type="entry name" value="Prot_kinase_dom"/>
</dbReference>
<gene>
    <name evidence="11" type="ORF">RDI58_011713</name>
</gene>
<dbReference type="SUPFAM" id="SSF56112">
    <property type="entry name" value="Protein kinase-like (PK-like)"/>
    <property type="match status" value="1"/>
</dbReference>
<dbReference type="Pfam" id="PF07714">
    <property type="entry name" value="PK_Tyr_Ser-Thr"/>
    <property type="match status" value="1"/>
</dbReference>
<dbReference type="GO" id="GO:0004674">
    <property type="term" value="F:protein serine/threonine kinase activity"/>
    <property type="evidence" value="ECO:0007669"/>
    <property type="project" value="UniProtKB-KW"/>
</dbReference>
<proteinExistence type="predicted"/>
<evidence type="ECO:0000256" key="3">
    <source>
        <dbReference type="ARBA" id="ARBA00022679"/>
    </source>
</evidence>
<feature type="domain" description="Protein kinase" evidence="10">
    <location>
        <begin position="1"/>
        <end position="237"/>
    </location>
</feature>
<dbReference type="PROSITE" id="PS50011">
    <property type="entry name" value="PROTEIN_KINASE_DOM"/>
    <property type="match status" value="1"/>
</dbReference>
<comment type="catalytic activity">
    <reaction evidence="7">
        <text>L-threonyl-[protein] + ATP = O-phospho-L-threonyl-[protein] + ADP + H(+)</text>
        <dbReference type="Rhea" id="RHEA:46608"/>
        <dbReference type="Rhea" id="RHEA-COMP:11060"/>
        <dbReference type="Rhea" id="RHEA-COMP:11605"/>
        <dbReference type="ChEBI" id="CHEBI:15378"/>
        <dbReference type="ChEBI" id="CHEBI:30013"/>
        <dbReference type="ChEBI" id="CHEBI:30616"/>
        <dbReference type="ChEBI" id="CHEBI:61977"/>
        <dbReference type="ChEBI" id="CHEBI:456216"/>
        <dbReference type="EC" id="2.7.11.1"/>
    </reaction>
</comment>
<evidence type="ECO:0000313" key="11">
    <source>
        <dbReference type="EMBL" id="KAK6792632.1"/>
    </source>
</evidence>
<keyword evidence="6" id="KW-0067">ATP-binding</keyword>
<organism evidence="11 12">
    <name type="scientific">Solanum bulbocastanum</name>
    <name type="common">Wild potato</name>
    <dbReference type="NCBI Taxonomy" id="147425"/>
    <lineage>
        <taxon>Eukaryota</taxon>
        <taxon>Viridiplantae</taxon>
        <taxon>Streptophyta</taxon>
        <taxon>Embryophyta</taxon>
        <taxon>Tracheophyta</taxon>
        <taxon>Spermatophyta</taxon>
        <taxon>Magnoliopsida</taxon>
        <taxon>eudicotyledons</taxon>
        <taxon>Gunneridae</taxon>
        <taxon>Pentapetalae</taxon>
        <taxon>asterids</taxon>
        <taxon>lamiids</taxon>
        <taxon>Solanales</taxon>
        <taxon>Solanaceae</taxon>
        <taxon>Solanoideae</taxon>
        <taxon>Solaneae</taxon>
        <taxon>Solanum</taxon>
    </lineage>
</organism>
<keyword evidence="12" id="KW-1185">Reference proteome</keyword>
<feature type="signal peptide" evidence="9">
    <location>
        <begin position="1"/>
        <end position="19"/>
    </location>
</feature>
<dbReference type="Gene3D" id="1.10.510.10">
    <property type="entry name" value="Transferase(Phosphotransferase) domain 1"/>
    <property type="match status" value="1"/>
</dbReference>
<evidence type="ECO:0000259" key="10">
    <source>
        <dbReference type="PROSITE" id="PS50011"/>
    </source>
</evidence>
<keyword evidence="4" id="KW-0547">Nucleotide-binding</keyword>
<evidence type="ECO:0000256" key="6">
    <source>
        <dbReference type="ARBA" id="ARBA00022840"/>
    </source>
</evidence>
<dbReference type="Proteomes" id="UP001371456">
    <property type="component" value="Unassembled WGS sequence"/>
</dbReference>
<comment type="caution">
    <text evidence="11">The sequence shown here is derived from an EMBL/GenBank/DDBJ whole genome shotgun (WGS) entry which is preliminary data.</text>
</comment>
<keyword evidence="5" id="KW-0418">Kinase</keyword>
<keyword evidence="9" id="KW-0732">Signal</keyword>